<dbReference type="Proteomes" id="UP000032142">
    <property type="component" value="Unassembled WGS sequence"/>
</dbReference>
<proteinExistence type="predicted"/>
<name>A0A0B0N7Q7_GOSAR</name>
<keyword evidence="2" id="KW-1185">Reference proteome</keyword>
<evidence type="ECO:0000313" key="2">
    <source>
        <dbReference type="Proteomes" id="UP000032142"/>
    </source>
</evidence>
<dbReference type="EMBL" id="KN394121">
    <property type="protein sequence ID" value="KHG10543.1"/>
    <property type="molecule type" value="Genomic_DNA"/>
</dbReference>
<reference evidence="2" key="1">
    <citation type="submission" date="2014-09" db="EMBL/GenBank/DDBJ databases">
        <authorList>
            <person name="Mudge J."/>
            <person name="Ramaraj T."/>
            <person name="Lindquist I.E."/>
            <person name="Bharti A.K."/>
            <person name="Sundararajan A."/>
            <person name="Cameron C.T."/>
            <person name="Woodward J.E."/>
            <person name="May G.D."/>
            <person name="Brubaker C."/>
            <person name="Broadhvest J."/>
            <person name="Wilkins T.A."/>
        </authorList>
    </citation>
    <scope>NUCLEOTIDE SEQUENCE</scope>
    <source>
        <strain evidence="2">cv. AKA8401</strain>
    </source>
</reference>
<evidence type="ECO:0000313" key="1">
    <source>
        <dbReference type="EMBL" id="KHG10543.1"/>
    </source>
</evidence>
<protein>
    <submittedName>
        <fullName evidence="1">Uncharacterized protein</fullName>
    </submittedName>
</protein>
<dbReference type="AlphaFoldDB" id="A0A0B0N7Q7"/>
<accession>A0A0B0N7Q7</accession>
<organism evidence="1 2">
    <name type="scientific">Gossypium arboreum</name>
    <name type="common">Tree cotton</name>
    <name type="synonym">Gossypium nanking</name>
    <dbReference type="NCBI Taxonomy" id="29729"/>
    <lineage>
        <taxon>Eukaryota</taxon>
        <taxon>Viridiplantae</taxon>
        <taxon>Streptophyta</taxon>
        <taxon>Embryophyta</taxon>
        <taxon>Tracheophyta</taxon>
        <taxon>Spermatophyta</taxon>
        <taxon>Magnoliopsida</taxon>
        <taxon>eudicotyledons</taxon>
        <taxon>Gunneridae</taxon>
        <taxon>Pentapetalae</taxon>
        <taxon>rosids</taxon>
        <taxon>malvids</taxon>
        <taxon>Malvales</taxon>
        <taxon>Malvaceae</taxon>
        <taxon>Malvoideae</taxon>
        <taxon>Gossypium</taxon>
    </lineage>
</organism>
<sequence>MAYAKHLEWKGKLSKALLGWKLIGDLSHYPTIILVDFDILIKVIMACYR</sequence>
<gene>
    <name evidence="1" type="ORF">F383_16391</name>
</gene>